<accession>A0A1Z3HK54</accession>
<proteinExistence type="predicted"/>
<dbReference type="Proteomes" id="UP000191901">
    <property type="component" value="Chromosome"/>
</dbReference>
<evidence type="ECO:0000313" key="2">
    <source>
        <dbReference type="Proteomes" id="UP000191901"/>
    </source>
</evidence>
<evidence type="ECO:0000313" key="1">
    <source>
        <dbReference type="EMBL" id="ASC70665.1"/>
    </source>
</evidence>
<name>A0A1Z3HK54_9CYAN</name>
<dbReference type="KEGG" id="hhg:XM38_016100"/>
<gene>
    <name evidence="1" type="ORF">XM38_016100</name>
</gene>
<protein>
    <submittedName>
        <fullName evidence="1">Uncharacterized protein</fullName>
    </submittedName>
</protein>
<dbReference type="AlphaFoldDB" id="A0A1Z3HK54"/>
<dbReference type="EMBL" id="CP021983">
    <property type="protein sequence ID" value="ASC70665.1"/>
    <property type="molecule type" value="Genomic_DNA"/>
</dbReference>
<keyword evidence="2" id="KW-1185">Reference proteome</keyword>
<organism evidence="1 2">
    <name type="scientific">Halomicronema hongdechloris C2206</name>
    <dbReference type="NCBI Taxonomy" id="1641165"/>
    <lineage>
        <taxon>Bacteria</taxon>
        <taxon>Bacillati</taxon>
        <taxon>Cyanobacteriota</taxon>
        <taxon>Cyanophyceae</taxon>
        <taxon>Nodosilineales</taxon>
        <taxon>Nodosilineaceae</taxon>
        <taxon>Halomicronema</taxon>
    </lineage>
</organism>
<sequence>MASSSRPFRSRLLRRLMVVSRQLSEFCGRSARQMRVTAQWGLQAVLYPVYVVLRERPIHRTLGTQCRSLWQRLQPGSFPQVPAEIPGTTSIMAVSQRWWHRLILRCPLQASPPSQVRVASTESNITPWGSLRRWIASALSPRSIRKFSNKLQALSPRNSGLLLSGDRATQLTWTRVIRGLRYSDSRDAIAPASQIPSHASAGTTLAQGYATASTVPTSPAIEGASSAATVAAMIGRATMARTNKSPWIETPATTVGYVDHPLVKLLRWIDRGLLWLESCLQRLWRWWWVSIVENAKDSELSRFTVKGPVQEPESVEPRR</sequence>
<reference evidence="1 2" key="1">
    <citation type="journal article" date="2016" name="Biochim. Biophys. Acta">
        <title>Characterization of red-shifted phycobilisomes isolated from the chlorophyll f-containing cyanobacterium Halomicronema hongdechloris.</title>
        <authorList>
            <person name="Li Y."/>
            <person name="Lin Y."/>
            <person name="Garvey C.J."/>
            <person name="Birch D."/>
            <person name="Corkery R.W."/>
            <person name="Loughlin P.C."/>
            <person name="Scheer H."/>
            <person name="Willows R.D."/>
            <person name="Chen M."/>
        </authorList>
    </citation>
    <scope>NUCLEOTIDE SEQUENCE [LARGE SCALE GENOMIC DNA]</scope>
    <source>
        <strain evidence="1 2">C2206</strain>
    </source>
</reference>